<proteinExistence type="predicted"/>
<dbReference type="OMA" id="HKSHQEW"/>
<protein>
    <recommendedName>
        <fullName evidence="1">Up-regulated in Daf-2 domain-containing protein</fullName>
    </recommendedName>
</protein>
<dbReference type="KEGG" id="gtr:GLOTRDRAFT_5821"/>
<organism evidence="2 3">
    <name type="scientific">Gloeophyllum trabeum (strain ATCC 11539 / FP-39264 / Madison 617)</name>
    <name type="common">Brown rot fungus</name>
    <dbReference type="NCBI Taxonomy" id="670483"/>
    <lineage>
        <taxon>Eukaryota</taxon>
        <taxon>Fungi</taxon>
        <taxon>Dikarya</taxon>
        <taxon>Basidiomycota</taxon>
        <taxon>Agaricomycotina</taxon>
        <taxon>Agaricomycetes</taxon>
        <taxon>Gloeophyllales</taxon>
        <taxon>Gloeophyllaceae</taxon>
        <taxon>Gloeophyllum</taxon>
    </lineage>
</organism>
<keyword evidence="3" id="KW-1185">Reference proteome</keyword>
<dbReference type="eggNOG" id="ENOG502S65F">
    <property type="taxonomic scope" value="Eukaryota"/>
</dbReference>
<dbReference type="AlphaFoldDB" id="S7QJJ2"/>
<dbReference type="EMBL" id="KB469297">
    <property type="protein sequence ID" value="EPQ59861.1"/>
    <property type="molecule type" value="Genomic_DNA"/>
</dbReference>
<evidence type="ECO:0000259" key="1">
    <source>
        <dbReference type="Pfam" id="PF18457"/>
    </source>
</evidence>
<name>S7QJJ2_GLOTA</name>
<gene>
    <name evidence="2" type="ORF">GLOTRDRAFT_5821</name>
</gene>
<evidence type="ECO:0000313" key="2">
    <source>
        <dbReference type="EMBL" id="EPQ59861.1"/>
    </source>
</evidence>
<dbReference type="GeneID" id="19307218"/>
<dbReference type="Proteomes" id="UP000030669">
    <property type="component" value="Unassembled WGS sequence"/>
</dbReference>
<dbReference type="Pfam" id="PF18457">
    <property type="entry name" value="PUD1_2"/>
    <property type="match status" value="1"/>
</dbReference>
<feature type="domain" description="Up-regulated in Daf-2" evidence="1">
    <location>
        <begin position="1"/>
        <end position="163"/>
    </location>
</feature>
<reference evidence="2 3" key="1">
    <citation type="journal article" date="2012" name="Science">
        <title>The Paleozoic origin of enzymatic lignin decomposition reconstructed from 31 fungal genomes.</title>
        <authorList>
            <person name="Floudas D."/>
            <person name="Binder M."/>
            <person name="Riley R."/>
            <person name="Barry K."/>
            <person name="Blanchette R.A."/>
            <person name="Henrissat B."/>
            <person name="Martinez A.T."/>
            <person name="Otillar R."/>
            <person name="Spatafora J.W."/>
            <person name="Yadav J.S."/>
            <person name="Aerts A."/>
            <person name="Benoit I."/>
            <person name="Boyd A."/>
            <person name="Carlson A."/>
            <person name="Copeland A."/>
            <person name="Coutinho P.M."/>
            <person name="de Vries R.P."/>
            <person name="Ferreira P."/>
            <person name="Findley K."/>
            <person name="Foster B."/>
            <person name="Gaskell J."/>
            <person name="Glotzer D."/>
            <person name="Gorecki P."/>
            <person name="Heitman J."/>
            <person name="Hesse C."/>
            <person name="Hori C."/>
            <person name="Igarashi K."/>
            <person name="Jurgens J.A."/>
            <person name="Kallen N."/>
            <person name="Kersten P."/>
            <person name="Kohler A."/>
            <person name="Kuees U."/>
            <person name="Kumar T.K.A."/>
            <person name="Kuo A."/>
            <person name="LaButti K."/>
            <person name="Larrondo L.F."/>
            <person name="Lindquist E."/>
            <person name="Ling A."/>
            <person name="Lombard V."/>
            <person name="Lucas S."/>
            <person name="Lundell T."/>
            <person name="Martin R."/>
            <person name="McLaughlin D.J."/>
            <person name="Morgenstern I."/>
            <person name="Morin E."/>
            <person name="Murat C."/>
            <person name="Nagy L.G."/>
            <person name="Nolan M."/>
            <person name="Ohm R.A."/>
            <person name="Patyshakuliyeva A."/>
            <person name="Rokas A."/>
            <person name="Ruiz-Duenas F.J."/>
            <person name="Sabat G."/>
            <person name="Salamov A."/>
            <person name="Samejima M."/>
            <person name="Schmutz J."/>
            <person name="Slot J.C."/>
            <person name="St John F."/>
            <person name="Stenlid J."/>
            <person name="Sun H."/>
            <person name="Sun S."/>
            <person name="Syed K."/>
            <person name="Tsang A."/>
            <person name="Wiebenga A."/>
            <person name="Young D."/>
            <person name="Pisabarro A."/>
            <person name="Eastwood D.C."/>
            <person name="Martin F."/>
            <person name="Cullen D."/>
            <person name="Grigoriev I.V."/>
            <person name="Hibbett D.S."/>
        </authorList>
    </citation>
    <scope>NUCLEOTIDE SEQUENCE [LARGE SCALE GENOMIC DNA]</scope>
    <source>
        <strain evidence="2 3">ATCC 11539</strain>
    </source>
</reference>
<dbReference type="OrthoDB" id="3223217at2759"/>
<dbReference type="RefSeq" id="XP_007861608.1">
    <property type="nucleotide sequence ID" value="XM_007863417.1"/>
</dbReference>
<evidence type="ECO:0000313" key="3">
    <source>
        <dbReference type="Proteomes" id="UP000030669"/>
    </source>
</evidence>
<dbReference type="HOGENOM" id="CLU_1390418_0_0_1"/>
<dbReference type="Gene3D" id="2.60.40.3820">
    <property type="match status" value="2"/>
</dbReference>
<feature type="non-terminal residue" evidence="2">
    <location>
        <position position="163"/>
    </location>
</feature>
<dbReference type="InterPro" id="IPR041157">
    <property type="entry name" value="PUD1/2"/>
</dbReference>
<sequence>AWVNVRNNTGKPMVGISLVHKYSNVYKEDKQWGRLEHGATTPEPLGVDYNTGFLTTGRDWWVVTWFQEDMKYIWFSASINMRGFFDFADNLLPEAIAGATGPGAVLAGAGAAAAAKLVTSNVFNAEGTEGFKQHMLEEEDEGDLMEIVVNLSTVEFKSKSGTS</sequence>
<accession>S7QJJ2</accession>
<feature type="non-terminal residue" evidence="2">
    <location>
        <position position="1"/>
    </location>
</feature>